<evidence type="ECO:0000256" key="1">
    <source>
        <dbReference type="ARBA" id="ARBA00004123"/>
    </source>
</evidence>
<feature type="compositionally biased region" description="Low complexity" evidence="4">
    <location>
        <begin position="1251"/>
        <end position="1262"/>
    </location>
</feature>
<dbReference type="GO" id="GO:0000781">
    <property type="term" value="C:chromosome, telomeric region"/>
    <property type="evidence" value="ECO:0007669"/>
    <property type="project" value="GOC"/>
</dbReference>
<dbReference type="InterPro" id="IPR028941">
    <property type="entry name" value="WHIM2_dom"/>
</dbReference>
<keyword evidence="2 3" id="KW-0539">Nucleus</keyword>
<feature type="compositionally biased region" description="Polar residues" evidence="4">
    <location>
        <begin position="596"/>
        <end position="605"/>
    </location>
</feature>
<evidence type="ECO:0000313" key="7">
    <source>
        <dbReference type="Proteomes" id="UP000187429"/>
    </source>
</evidence>
<dbReference type="PROSITE" id="PS51136">
    <property type="entry name" value="WAC"/>
    <property type="match status" value="1"/>
</dbReference>
<sequence>MPLLNKKQFAKAPPLDFEAEALVGKSEFWKIRFTEEMFSDYEEYLKRLSIYRQPIWENEHTGQTLLSYEDALKQEKDFVHKKSQALHSVYLSISYLVQVFRLANLYAGTSINMINDLYEKLKGKYYPNEIVLVRISNSQNLQKGILLNPIIPPGSISSPKPPQNSKSAKKRSSSSSSSSSVTSAKIQSILANEDVSEYSVRIFNESTGKLDPEIVVHKDQITRSMEVFSKKALKSILSISGSRDRSTGIFHIEPYLLLYLGLAPSNLNLVESNRDSQIILNDLIASAKRNFDLIYGSKKKSKSKSLQDIASFNNKENDANSLLLKKDQFPFISLSESPLATAEKKSNSLLNFLREKFVTVKKFPINDIDLIQYNYLTSKKGILYEIDFEWNSLLNKKQLKPKTKSAKKQLKLSTNGTLELVSHNNTSLSSVDPQTVAPALDEQKTLPTHNQWPIPSVLWRVDPKLINSTMETFIFFSWFTKPLMITGFTLDQYESCLGHGLAAKKQIKSHNDHYDDQDDNDNVIPECTLFSSCINALLNVIIDDRSQDSNKSDIFTYRNEHFIEECKDKAFCYKFFDDDIVHEAPMDVTNDPESNDPLTSIKSVSDTNTNGLAALTDDVEMVDINKNATLSDDKDDDSDFSSSELSDVAMSDSSSFSDDDYKYDKPSKKFKKIKKEPPKPPKKPKANRAPKPPSSRVGLRSANPPSSNTKSSSNPRSNNDDSDSSDLSSLSDSDLQTDHDLQSRFLKICGYKFDFSAMSLKKDKSNLFYQLGKSWHKHNSKLANNTWAYSLIGYLVESSIETPELIDILRVLGKCDLSPDFISQSIYKSLSVGQRLHIIGILQSDNASCRKIRSYIDLCSNNSSILRRDFFVLRKDLRQIIQEKKALISESDPSIISSADADPNQAENTNPKQGTDQKLQFSSNYSSRSSAPLVDNEKEIRRLTRQENNLVKSLSELEKNLRKLQVFRLQPIGIDRYNNKYFYTDGIGDGLLNSTSRVFVVPDSLTFNAGYHPTNENNQYHPHSDYSNSLPNFVYRSLIAELGPEWSKKVLNGVCKPKNSGNKLEFLQLPLSQISDHTHHWACYSTVSEIDALMSWLDKRGTQEALLLENLSEFYPKIVNGMRKRRSNLEKEISNFNDFVASVTPLISEESRHKDLSSILTKNYLRMGRDENICSYSSLSMFSEMASHGNYMENFFPGNEGSPDCLKFNLFDKAVSSKFGEIPQKPDLQTEFKSKSSANISTPNSVHHSHLTSNSSTSTIIPDITSDKDFDSDYSDSNGQSSKNKQLTVGLRTRSRISVYKTPKFVESYLQYR</sequence>
<feature type="compositionally biased region" description="Basic residues" evidence="4">
    <location>
        <begin position="668"/>
        <end position="688"/>
    </location>
</feature>
<dbReference type="Pfam" id="PF10537">
    <property type="entry name" value="WAC_Acf1_DNA_bd"/>
    <property type="match status" value="1"/>
</dbReference>
<accession>A0A1R1YT27</accession>
<feature type="region of interest" description="Disordered" evidence="4">
    <location>
        <begin position="154"/>
        <end position="179"/>
    </location>
</feature>
<feature type="compositionally biased region" description="Polar residues" evidence="4">
    <location>
        <begin position="1235"/>
        <end position="1244"/>
    </location>
</feature>
<evidence type="ECO:0000256" key="4">
    <source>
        <dbReference type="SAM" id="MobiDB-lite"/>
    </source>
</evidence>
<feature type="compositionally biased region" description="Low complexity" evidence="4">
    <location>
        <begin position="725"/>
        <end position="734"/>
    </location>
</feature>
<feature type="region of interest" description="Disordered" evidence="4">
    <location>
        <begin position="1234"/>
        <end position="1262"/>
    </location>
</feature>
<dbReference type="Proteomes" id="UP000187429">
    <property type="component" value="Unassembled WGS sequence"/>
</dbReference>
<feature type="region of interest" description="Disordered" evidence="4">
    <location>
        <begin position="628"/>
        <end position="735"/>
    </location>
</feature>
<feature type="compositionally biased region" description="Low complexity" evidence="4">
    <location>
        <begin position="640"/>
        <end position="656"/>
    </location>
</feature>
<dbReference type="EMBL" id="LSSM01000092">
    <property type="protein sequence ID" value="OMJ30049.1"/>
    <property type="molecule type" value="Genomic_DNA"/>
</dbReference>
<feature type="compositionally biased region" description="Polar residues" evidence="4">
    <location>
        <begin position="905"/>
        <end position="930"/>
    </location>
</feature>
<keyword evidence="7" id="KW-1185">Reference proteome</keyword>
<dbReference type="PANTHER" id="PTHR32075">
    <property type="entry name" value="ISWI CHROMATIN-REMODELING COMPLEX SUBUNIT YPL216W-RELATED"/>
    <property type="match status" value="1"/>
</dbReference>
<feature type="compositionally biased region" description="Low complexity" evidence="4">
    <location>
        <begin position="701"/>
        <end position="717"/>
    </location>
</feature>
<feature type="region of interest" description="Disordered" evidence="4">
    <location>
        <begin position="586"/>
        <end position="605"/>
    </location>
</feature>
<reference evidence="7" key="1">
    <citation type="submission" date="2017-01" db="EMBL/GenBank/DDBJ databases">
        <authorList>
            <person name="Wang Y."/>
            <person name="White M."/>
            <person name="Kvist S."/>
            <person name="Moncalvo J.-M."/>
        </authorList>
    </citation>
    <scope>NUCLEOTIDE SEQUENCE [LARGE SCALE GENOMIC DNA]</scope>
    <source>
        <strain evidence="7">ID-206-W2</strain>
    </source>
</reference>
<dbReference type="OrthoDB" id="332390at2759"/>
<evidence type="ECO:0000256" key="3">
    <source>
        <dbReference type="PROSITE-ProRule" id="PRU00475"/>
    </source>
</evidence>
<dbReference type="PANTHER" id="PTHR32075:SF6">
    <property type="entry name" value="ISWI CHROMATIN-REMODELING COMPLEX SUBUNIT YPL216W-RELATED"/>
    <property type="match status" value="1"/>
</dbReference>
<protein>
    <submittedName>
        <fullName evidence="6">DDT domain-containing protein</fullName>
    </submittedName>
</protein>
<organism evidence="6 7">
    <name type="scientific">Smittium culicis</name>
    <dbReference type="NCBI Taxonomy" id="133412"/>
    <lineage>
        <taxon>Eukaryota</taxon>
        <taxon>Fungi</taxon>
        <taxon>Fungi incertae sedis</taxon>
        <taxon>Zoopagomycota</taxon>
        <taxon>Kickxellomycotina</taxon>
        <taxon>Harpellomycetes</taxon>
        <taxon>Harpellales</taxon>
        <taxon>Legeriomycetaceae</taxon>
        <taxon>Smittium</taxon>
    </lineage>
</organism>
<comment type="caution">
    <text evidence="6">The sequence shown here is derived from an EMBL/GenBank/DDBJ whole genome shotgun (WGS) entry which is preliminary data.</text>
</comment>
<comment type="subcellular location">
    <subcellularLocation>
        <location evidence="1 3">Nucleus</location>
    </subcellularLocation>
</comment>
<gene>
    <name evidence="6" type="ORF">AYI69_g414</name>
</gene>
<evidence type="ECO:0000259" key="5">
    <source>
        <dbReference type="PROSITE" id="PS51136"/>
    </source>
</evidence>
<dbReference type="GO" id="GO:0005634">
    <property type="term" value="C:nucleus"/>
    <property type="evidence" value="ECO:0007669"/>
    <property type="project" value="UniProtKB-SubCell"/>
</dbReference>
<evidence type="ECO:0000256" key="2">
    <source>
        <dbReference type="ARBA" id="ARBA00023242"/>
    </source>
</evidence>
<feature type="region of interest" description="Disordered" evidence="4">
    <location>
        <begin position="895"/>
        <end position="939"/>
    </location>
</feature>
<evidence type="ECO:0000313" key="6">
    <source>
        <dbReference type="EMBL" id="OMJ30049.1"/>
    </source>
</evidence>
<feature type="domain" description="WAC" evidence="5">
    <location>
        <begin position="26"/>
        <end position="137"/>
    </location>
</feature>
<proteinExistence type="predicted"/>
<dbReference type="GO" id="GO:0031509">
    <property type="term" value="P:subtelomeric heterochromatin formation"/>
    <property type="evidence" value="ECO:0007669"/>
    <property type="project" value="TreeGrafter"/>
</dbReference>
<dbReference type="Pfam" id="PF15613">
    <property type="entry name" value="WSD"/>
    <property type="match status" value="1"/>
</dbReference>
<name>A0A1R1YT27_9FUNG</name>
<dbReference type="InterPro" id="IPR013136">
    <property type="entry name" value="WSTF_Acf1_Cbp146"/>
</dbReference>